<gene>
    <name evidence="6" type="ORF">QH73_0009575</name>
</gene>
<dbReference type="GO" id="GO:0046872">
    <property type="term" value="F:metal ion binding"/>
    <property type="evidence" value="ECO:0007669"/>
    <property type="project" value="UniProtKB-KW"/>
</dbReference>
<dbReference type="EC" id="6.3.3.2" evidence="5"/>
<dbReference type="GO" id="GO:0009396">
    <property type="term" value="P:folic acid-containing compound biosynthetic process"/>
    <property type="evidence" value="ECO:0007669"/>
    <property type="project" value="TreeGrafter"/>
</dbReference>
<feature type="binding site" evidence="4">
    <location>
        <position position="54"/>
    </location>
    <ligand>
        <name>substrate</name>
    </ligand>
</feature>
<accession>A0A9X5I4Y7</accession>
<dbReference type="PIRSF" id="PIRSF006806">
    <property type="entry name" value="FTHF_cligase"/>
    <property type="match status" value="1"/>
</dbReference>
<comment type="caution">
    <text evidence="6">The sequence shown here is derived from an EMBL/GenBank/DDBJ whole genome shotgun (WGS) entry which is preliminary data.</text>
</comment>
<reference evidence="6 7" key="1">
    <citation type="journal article" date="2015" name="Genome Announc.">
        <title>Draft Genome Sequence of the Terrestrial Cyanobacterium Scytonema millei VB511283, Isolated from Eastern India.</title>
        <authorList>
            <person name="Sen D."/>
            <person name="Chandrababunaidu M.M."/>
            <person name="Singh D."/>
            <person name="Sanghi N."/>
            <person name="Ghorai A."/>
            <person name="Mishra G.P."/>
            <person name="Madduluri M."/>
            <person name="Adhikary S.P."/>
            <person name="Tripathy S."/>
        </authorList>
    </citation>
    <scope>NUCLEOTIDE SEQUENCE [LARGE SCALE GENOMIC DNA]</scope>
    <source>
        <strain evidence="6 7">VB511283</strain>
    </source>
</reference>
<name>A0A9X5I4Y7_9CYAN</name>
<dbReference type="GO" id="GO:0030272">
    <property type="term" value="F:5-formyltetrahydrofolate cyclo-ligase activity"/>
    <property type="evidence" value="ECO:0007669"/>
    <property type="project" value="UniProtKB-EC"/>
</dbReference>
<sequence>MDKVELRRSLLQKRKSLSQQEWREKSDRIVSHLLASPLFSQGKTILAYFSCRQEPDLNSLFHHNHYNWGLPRCVGENLAWHIWQPGDEIQVGAYGIYEPLPTTPTVSPSAVDLIIVPAVACDYRGYRLGYGGGYYDRLLSSPVWRSKPTIGIVFEFAYLPQLPTDPWDIPLHAVCTEKGLG</sequence>
<keyword evidence="3 4" id="KW-0067">ATP-binding</keyword>
<dbReference type="Gene3D" id="3.40.50.10420">
    <property type="entry name" value="NagB/RpiA/CoA transferase-like"/>
    <property type="match status" value="1"/>
</dbReference>
<feature type="binding site" evidence="4">
    <location>
        <begin position="127"/>
        <end position="135"/>
    </location>
    <ligand>
        <name>ATP</name>
        <dbReference type="ChEBI" id="CHEBI:30616"/>
    </ligand>
</feature>
<evidence type="ECO:0000256" key="4">
    <source>
        <dbReference type="PIRSR" id="PIRSR006806-1"/>
    </source>
</evidence>
<dbReference type="GO" id="GO:0035999">
    <property type="term" value="P:tetrahydrofolate interconversion"/>
    <property type="evidence" value="ECO:0007669"/>
    <property type="project" value="TreeGrafter"/>
</dbReference>
<evidence type="ECO:0000313" key="6">
    <source>
        <dbReference type="EMBL" id="NHC34907.1"/>
    </source>
</evidence>
<comment type="cofactor">
    <cofactor evidence="5">
        <name>Mg(2+)</name>
        <dbReference type="ChEBI" id="CHEBI:18420"/>
    </cofactor>
</comment>
<keyword evidence="5" id="KW-0460">Magnesium</keyword>
<evidence type="ECO:0000256" key="5">
    <source>
        <dbReference type="RuleBase" id="RU361279"/>
    </source>
</evidence>
<evidence type="ECO:0000256" key="1">
    <source>
        <dbReference type="ARBA" id="ARBA00010638"/>
    </source>
</evidence>
<dbReference type="OrthoDB" id="9801938at2"/>
<dbReference type="GO" id="GO:0005524">
    <property type="term" value="F:ATP binding"/>
    <property type="evidence" value="ECO:0007669"/>
    <property type="project" value="UniProtKB-KW"/>
</dbReference>
<dbReference type="NCBIfam" id="TIGR02727">
    <property type="entry name" value="MTHFS_bact"/>
    <property type="match status" value="1"/>
</dbReference>
<dbReference type="PANTHER" id="PTHR23407">
    <property type="entry name" value="ATPASE INHIBITOR/5-FORMYLTETRAHYDROFOLATE CYCLO-LIGASE"/>
    <property type="match status" value="1"/>
</dbReference>
<dbReference type="Proteomes" id="UP000031532">
    <property type="component" value="Unassembled WGS sequence"/>
</dbReference>
<dbReference type="InterPro" id="IPR002698">
    <property type="entry name" value="FTHF_cligase"/>
</dbReference>
<keyword evidence="5" id="KW-0479">Metal-binding</keyword>
<proteinExistence type="inferred from homology"/>
<feature type="binding site" evidence="4">
    <location>
        <begin position="3"/>
        <end position="7"/>
    </location>
    <ligand>
        <name>ATP</name>
        <dbReference type="ChEBI" id="CHEBI:30616"/>
    </ligand>
</feature>
<dbReference type="SUPFAM" id="SSF100950">
    <property type="entry name" value="NagB/RpiA/CoA transferase-like"/>
    <property type="match status" value="1"/>
</dbReference>
<dbReference type="EMBL" id="JTJC03000002">
    <property type="protein sequence ID" value="NHC34907.1"/>
    <property type="molecule type" value="Genomic_DNA"/>
</dbReference>
<keyword evidence="2 4" id="KW-0547">Nucleotide-binding</keyword>
<keyword evidence="6" id="KW-0436">Ligase</keyword>
<comment type="catalytic activity">
    <reaction evidence="5">
        <text>(6S)-5-formyl-5,6,7,8-tetrahydrofolate + ATP = (6R)-5,10-methenyltetrahydrofolate + ADP + phosphate</text>
        <dbReference type="Rhea" id="RHEA:10488"/>
        <dbReference type="ChEBI" id="CHEBI:30616"/>
        <dbReference type="ChEBI" id="CHEBI:43474"/>
        <dbReference type="ChEBI" id="CHEBI:57455"/>
        <dbReference type="ChEBI" id="CHEBI:57457"/>
        <dbReference type="ChEBI" id="CHEBI:456216"/>
        <dbReference type="EC" id="6.3.3.2"/>
    </reaction>
</comment>
<protein>
    <recommendedName>
        <fullName evidence="5">5-formyltetrahydrofolate cyclo-ligase</fullName>
        <ecNumber evidence="5">6.3.3.2</ecNumber>
    </recommendedName>
</protein>
<evidence type="ECO:0000313" key="7">
    <source>
        <dbReference type="Proteomes" id="UP000031532"/>
    </source>
</evidence>
<dbReference type="Pfam" id="PF01812">
    <property type="entry name" value="5-FTHF_cyc-lig"/>
    <property type="match status" value="1"/>
</dbReference>
<keyword evidence="7" id="KW-1185">Reference proteome</keyword>
<dbReference type="InterPro" id="IPR024185">
    <property type="entry name" value="FTHF_cligase-like_sf"/>
</dbReference>
<evidence type="ECO:0000256" key="2">
    <source>
        <dbReference type="ARBA" id="ARBA00022741"/>
    </source>
</evidence>
<dbReference type="RefSeq" id="WP_039716611.1">
    <property type="nucleotide sequence ID" value="NZ_JTJC03000002.1"/>
</dbReference>
<organism evidence="6 7">
    <name type="scientific">Scytonema millei VB511283</name>
    <dbReference type="NCBI Taxonomy" id="1245923"/>
    <lineage>
        <taxon>Bacteria</taxon>
        <taxon>Bacillati</taxon>
        <taxon>Cyanobacteriota</taxon>
        <taxon>Cyanophyceae</taxon>
        <taxon>Nostocales</taxon>
        <taxon>Scytonemataceae</taxon>
        <taxon>Scytonema</taxon>
    </lineage>
</organism>
<dbReference type="InterPro" id="IPR037171">
    <property type="entry name" value="NagB/RpiA_transferase-like"/>
</dbReference>
<dbReference type="PANTHER" id="PTHR23407:SF1">
    <property type="entry name" value="5-FORMYLTETRAHYDROFOLATE CYCLO-LIGASE"/>
    <property type="match status" value="1"/>
</dbReference>
<dbReference type="AlphaFoldDB" id="A0A9X5I4Y7"/>
<evidence type="ECO:0000256" key="3">
    <source>
        <dbReference type="ARBA" id="ARBA00022840"/>
    </source>
</evidence>
<comment type="similarity">
    <text evidence="1 5">Belongs to the 5-formyltetrahydrofolate cyclo-ligase family.</text>
</comment>